<dbReference type="RefSeq" id="WP_089906766.1">
    <property type="nucleotide sequence ID" value="NZ_FOBB01000001.1"/>
</dbReference>
<feature type="signal peptide" evidence="2">
    <location>
        <begin position="1"/>
        <end position="23"/>
    </location>
</feature>
<evidence type="ECO:0000256" key="2">
    <source>
        <dbReference type="SAM" id="SignalP"/>
    </source>
</evidence>
<name>A0A1H7J9N6_9BACT</name>
<dbReference type="EMBL" id="FOBB01000001">
    <property type="protein sequence ID" value="SEK69965.1"/>
    <property type="molecule type" value="Genomic_DNA"/>
</dbReference>
<keyword evidence="4" id="KW-1185">Reference proteome</keyword>
<evidence type="ECO:0000313" key="4">
    <source>
        <dbReference type="Proteomes" id="UP000198984"/>
    </source>
</evidence>
<organism evidence="3 4">
    <name type="scientific">Chitinophaga rupis</name>
    <dbReference type="NCBI Taxonomy" id="573321"/>
    <lineage>
        <taxon>Bacteria</taxon>
        <taxon>Pseudomonadati</taxon>
        <taxon>Bacteroidota</taxon>
        <taxon>Chitinophagia</taxon>
        <taxon>Chitinophagales</taxon>
        <taxon>Chitinophagaceae</taxon>
        <taxon>Chitinophaga</taxon>
    </lineage>
</organism>
<accession>A0A1H7J9N6</accession>
<proteinExistence type="predicted"/>
<dbReference type="STRING" id="573321.SAMN04488505_101721"/>
<dbReference type="OrthoDB" id="799522at2"/>
<dbReference type="Proteomes" id="UP000198984">
    <property type="component" value="Unassembled WGS sequence"/>
</dbReference>
<reference evidence="3 4" key="1">
    <citation type="submission" date="2016-10" db="EMBL/GenBank/DDBJ databases">
        <authorList>
            <person name="de Groot N.N."/>
        </authorList>
    </citation>
    <scope>NUCLEOTIDE SEQUENCE [LARGE SCALE GENOMIC DNA]</scope>
    <source>
        <strain evidence="3 4">DSM 21039</strain>
    </source>
</reference>
<feature type="chain" id="PRO_5011491325" description="YXWGXW repeat-containing protein" evidence="2">
    <location>
        <begin position="24"/>
        <end position="160"/>
    </location>
</feature>
<evidence type="ECO:0000313" key="3">
    <source>
        <dbReference type="EMBL" id="SEK69965.1"/>
    </source>
</evidence>
<protein>
    <recommendedName>
        <fullName evidence="5">YXWGXW repeat-containing protein</fullName>
    </recommendedName>
</protein>
<sequence length="160" mass="18854">MKRLILVALLFTGSIAFHKNANAQVRVNVNFNIGSQPEWGPAGYDYAEYYYLPDIDAYYNVPARQFIYADGPRWITATSLPARYRGFDLYHSYKVVVNEPRPYLHHDVYRSRYAGYRGHYNQVINRDNHHDNHNYAHDNHGDNRRERGRVINNRGWGHGR</sequence>
<keyword evidence="2" id="KW-0732">Signal</keyword>
<feature type="compositionally biased region" description="Basic and acidic residues" evidence="1">
    <location>
        <begin position="128"/>
        <end position="149"/>
    </location>
</feature>
<dbReference type="AlphaFoldDB" id="A0A1H7J9N6"/>
<gene>
    <name evidence="3" type="ORF">SAMN04488505_101721</name>
</gene>
<evidence type="ECO:0008006" key="5">
    <source>
        <dbReference type="Google" id="ProtNLM"/>
    </source>
</evidence>
<evidence type="ECO:0000256" key="1">
    <source>
        <dbReference type="SAM" id="MobiDB-lite"/>
    </source>
</evidence>
<feature type="region of interest" description="Disordered" evidence="1">
    <location>
        <begin position="128"/>
        <end position="160"/>
    </location>
</feature>